<keyword evidence="3" id="KW-1185">Reference proteome</keyword>
<evidence type="ECO:0000313" key="2">
    <source>
        <dbReference type="EMBL" id="AAS57942.1"/>
    </source>
</evidence>
<protein>
    <submittedName>
        <fullName evidence="2">p62</fullName>
    </submittedName>
</protein>
<dbReference type="Proteomes" id="UP000237392">
    <property type="component" value="Segment"/>
</dbReference>
<accession>Q6QCI0</accession>
<proteinExistence type="predicted"/>
<sequence>MGCKVIYNSTFHDKLSMFLGKYDVSETFTEYTTHIKTNVHKFTDCVLDVDNKYSTYGTLRFRFNVRLNELYSSTTETITACYIVYLVMVAHNIESKSPWSVRSNIEILFRCDELPWRKYLDKDLITLHKEGIVKTKGPAMEDIVRVSNRYGIGTTDDRYMIIEKLYTILNREPTLDEIEGKVILPTFTELECVPAVFTTRSKNPLELIITTGYTDFYNFQRSTSTMSRLATITYVLDNVLSAYKRFHNLVLNPSDIPRFILGRLFRILLVQEPHNVTFDARVFWGRSLRDDISWILNKFYGLDLHVSDLDIIYTTEVLEGEIFNASPLFYKFRLDYNSEFGELTASYVALRRDLDLALTKDLVTGFYSEPENSNLPLTDTATALVIIITWLALYRTNRNRIYKKPQSILVSYGSDDTEYFVSMVEVQKVFDLYQERHRSIRNIERAWATPRAYAVVVLFDIFQYRTELWSEMNIPDNMRFDFIKGLCCRPDINKRHLFAILRYFDARGSMDILNPVGLKPDGLPFLL</sequence>
<reference evidence="2 3" key="2">
    <citation type="journal article" date="2005" name="Plant Dis.">
        <title>A member of the Closteroviridae from mint with similarities to all three genera of the family.</title>
        <authorList>
            <person name="Tzanetakis I.E."/>
            <person name="Postman J.D."/>
            <person name="Martin R.R."/>
        </authorList>
    </citation>
    <scope>NUCLEOTIDE SEQUENCE [LARGE SCALE GENOMIC DNA]</scope>
    <source>
        <strain evidence="2">NCGR MEN 454</strain>
    </source>
</reference>
<dbReference type="KEGG" id="vg:37617187"/>
<reference evidence="2 3" key="3">
    <citation type="journal article" date="2014" name="Virology">
        <title>Development of a virus detection and discovery pipeline using next generation sequencing.</title>
        <authorList>
            <person name="Ho T."/>
            <person name="Tzanetakis I.E."/>
        </authorList>
    </citation>
    <scope>NUCLEOTIDE SEQUENCE [LARGE SCALE GENOMIC DNA]</scope>
    <source>
        <strain evidence="2">NCGR MEN 454</strain>
    </source>
</reference>
<dbReference type="EMBL" id="KJ572575">
    <property type="protein sequence ID" value="AAS57942.1"/>
    <property type="molecule type" value="Genomic_RNA"/>
</dbReference>
<dbReference type="Pfam" id="PF03225">
    <property type="entry name" value="Viral_Hsp90"/>
    <property type="match status" value="1"/>
</dbReference>
<organism evidence="2 3">
    <name type="scientific">Mint vein banding-associated virus</name>
    <dbReference type="NCBI Taxonomy" id="265877"/>
    <lineage>
        <taxon>Viruses</taxon>
        <taxon>Riboviria</taxon>
        <taxon>Orthornavirae</taxon>
        <taxon>Kitrinoviricota</taxon>
        <taxon>Alsuviricetes</taxon>
        <taxon>Martellivirales</taxon>
        <taxon>Closteroviridae</taxon>
        <taxon>Menthavirus</taxon>
        <taxon>Menthavirus menthae</taxon>
    </lineage>
</organism>
<feature type="transmembrane region" description="Helical" evidence="1">
    <location>
        <begin position="375"/>
        <end position="394"/>
    </location>
</feature>
<keyword evidence="1" id="KW-1133">Transmembrane helix</keyword>
<keyword evidence="1" id="KW-0812">Transmembrane</keyword>
<name>Q6QCI0_9CLOS</name>
<evidence type="ECO:0000313" key="3">
    <source>
        <dbReference type="Proteomes" id="UP000237392"/>
    </source>
</evidence>
<dbReference type="GeneID" id="37617187"/>
<keyword evidence="1" id="KW-0472">Membrane</keyword>
<reference evidence="2 3" key="1">
    <citation type="journal article" date="2005" name="J. Virol. Methods">
        <title>The use of reverse transcriptase for efficient first- and second-strand cDNA synthesis from single- and double-stranded RNA templates.</title>
        <authorList>
            <person name="Tzanetakis I.E."/>
            <person name="Keller K.E."/>
            <person name="Martin R.R."/>
        </authorList>
    </citation>
    <scope>NUCLEOTIDE SEQUENCE [LARGE SCALE GENOMIC DNA]</scope>
    <source>
        <strain evidence="2">NCGR MEN 454</strain>
    </source>
</reference>
<dbReference type="InterPro" id="IPR004909">
    <property type="entry name" value="Vir_Hsp90"/>
</dbReference>
<dbReference type="RefSeq" id="YP_009506339.1">
    <property type="nucleotide sequence ID" value="NC_038420.1"/>
</dbReference>
<evidence type="ECO:0000256" key="1">
    <source>
        <dbReference type="SAM" id="Phobius"/>
    </source>
</evidence>